<dbReference type="EMBL" id="FQUM01000005">
    <property type="protein sequence ID" value="SHF46953.1"/>
    <property type="molecule type" value="Genomic_DNA"/>
</dbReference>
<gene>
    <name evidence="2" type="ORF">SAMN05444274_105341</name>
</gene>
<dbReference type="STRING" id="1484053.SAMN05444274_105341"/>
<protein>
    <submittedName>
        <fullName evidence="2">Uncharacterized protein</fullName>
    </submittedName>
</protein>
<dbReference type="AlphaFoldDB" id="A0A1M5BWI4"/>
<dbReference type="PROSITE" id="PS51257">
    <property type="entry name" value="PROKAR_LIPOPROTEIN"/>
    <property type="match status" value="1"/>
</dbReference>
<accession>A0A1M5BWI4</accession>
<dbReference type="PANTHER" id="PTHR41339:SF1">
    <property type="entry name" value="SECRETED PROTEIN"/>
    <property type="match status" value="1"/>
</dbReference>
<evidence type="ECO:0000313" key="3">
    <source>
        <dbReference type="Proteomes" id="UP000184164"/>
    </source>
</evidence>
<dbReference type="RefSeq" id="WP_073002293.1">
    <property type="nucleotide sequence ID" value="NZ_FQUM01000005.1"/>
</dbReference>
<feature type="chain" id="PRO_5012838543" evidence="1">
    <location>
        <begin position="18"/>
        <end position="414"/>
    </location>
</feature>
<evidence type="ECO:0000256" key="1">
    <source>
        <dbReference type="SAM" id="SignalP"/>
    </source>
</evidence>
<evidence type="ECO:0000313" key="2">
    <source>
        <dbReference type="EMBL" id="SHF46953.1"/>
    </source>
</evidence>
<sequence length="414" mass="43267">MRKLFYLLTCVAMLAVACDKNESEEPIVDPEGTELSGSITSDRTLVGPEYLLTGTLSVKDGATLTIPAGTVIKGKYGSTPDDRYSVYIIVEQGGKIIAEGTANDPIIMMSERGENGQPGDWGGLVINGGAYVSGAGEVGTNKGSTEVNSNIPYGGNVDKDDSGRIKYLVLAHTGSKSGSDKEHNGLTLNGVGSKTVIENVYVPSTADDAVEWFGGSVSVKNFLAVDSDDDMFDVTQGWSGTLDNAYGIWTAGYTSTEGDPRGIESDGNLDGNGSSHNHQSNYTMKNITIVTKATNTADSKETGDGGLMHDAIKVRRGATATITNCVVIADGGTIKDLIDLSDGKGDATEETSINVTYYVTNPLAGKEINKGEGTTYSSVQVTEATSMPTGGADVSAFGWVKSLPWGLGFDVAAQ</sequence>
<feature type="signal peptide" evidence="1">
    <location>
        <begin position="1"/>
        <end position="17"/>
    </location>
</feature>
<dbReference type="Proteomes" id="UP000184164">
    <property type="component" value="Unassembled WGS sequence"/>
</dbReference>
<proteinExistence type="predicted"/>
<organism evidence="2 3">
    <name type="scientific">Mariniphaga anaerophila</name>
    <dbReference type="NCBI Taxonomy" id="1484053"/>
    <lineage>
        <taxon>Bacteria</taxon>
        <taxon>Pseudomonadati</taxon>
        <taxon>Bacteroidota</taxon>
        <taxon>Bacteroidia</taxon>
        <taxon>Marinilabiliales</taxon>
        <taxon>Prolixibacteraceae</taxon>
        <taxon>Mariniphaga</taxon>
    </lineage>
</organism>
<name>A0A1M5BWI4_9BACT</name>
<keyword evidence="3" id="KW-1185">Reference proteome</keyword>
<dbReference type="PANTHER" id="PTHR41339">
    <property type="entry name" value="LIPL48"/>
    <property type="match status" value="1"/>
</dbReference>
<keyword evidence="1" id="KW-0732">Signal</keyword>
<reference evidence="2 3" key="1">
    <citation type="submission" date="2016-11" db="EMBL/GenBank/DDBJ databases">
        <authorList>
            <person name="Jaros S."/>
            <person name="Januszkiewicz K."/>
            <person name="Wedrychowicz H."/>
        </authorList>
    </citation>
    <scope>NUCLEOTIDE SEQUENCE [LARGE SCALE GENOMIC DNA]</scope>
    <source>
        <strain evidence="2 3">DSM 26910</strain>
    </source>
</reference>
<dbReference type="OrthoDB" id="1521716at2"/>